<dbReference type="SUPFAM" id="SSF103256">
    <property type="entry name" value="Hypothetical protein TM0160"/>
    <property type="match status" value="1"/>
</dbReference>
<comment type="caution">
    <text evidence="2">The sequence shown here is derived from an EMBL/GenBank/DDBJ whole genome shotgun (WGS) entry which is preliminary data.</text>
</comment>
<accession>A0ABS4PRW3</accession>
<evidence type="ECO:0000313" key="3">
    <source>
        <dbReference type="Proteomes" id="UP000741013"/>
    </source>
</evidence>
<proteinExistence type="predicted"/>
<dbReference type="Proteomes" id="UP000741013">
    <property type="component" value="Unassembled WGS sequence"/>
</dbReference>
<sequence length="161" mass="17193">MVPVRVHGVALLPPDETPVMLLREITGERRWLPIAIGAPEATALVAACQQVVHSRPDTIELIGQVIEVFGHVERVEVTALDSGVFFSDLVLGDGVRVSARPSDAVAIGVRAGVPLEVDEAVLAVASTTFELADDDVEQQIADFRVELDYVSPEDFGDPPTG</sequence>
<dbReference type="PROSITE" id="PS51658">
    <property type="entry name" value="BFN"/>
    <property type="match status" value="1"/>
</dbReference>
<evidence type="ECO:0000313" key="2">
    <source>
        <dbReference type="EMBL" id="MBP2182164.1"/>
    </source>
</evidence>
<reference evidence="2 3" key="1">
    <citation type="submission" date="2021-03" db="EMBL/GenBank/DDBJ databases">
        <title>Sequencing the genomes of 1000 actinobacteria strains.</title>
        <authorList>
            <person name="Klenk H.-P."/>
        </authorList>
    </citation>
    <scope>NUCLEOTIDE SEQUENCE [LARGE SCALE GENOMIC DNA]</scope>
    <source>
        <strain evidence="2 3">DSM 45510</strain>
    </source>
</reference>
<dbReference type="EMBL" id="JAGGMS010000001">
    <property type="protein sequence ID" value="MBP2182164.1"/>
    <property type="molecule type" value="Genomic_DNA"/>
</dbReference>
<feature type="domain" description="BFN" evidence="1">
    <location>
        <begin position="1"/>
        <end position="129"/>
    </location>
</feature>
<dbReference type="InterPro" id="IPR003729">
    <property type="entry name" value="Bi_nuclease_dom"/>
</dbReference>
<dbReference type="InterPro" id="IPR036104">
    <property type="entry name" value="BFN_sf"/>
</dbReference>
<dbReference type="PANTHER" id="PTHR15160:SF1">
    <property type="entry name" value="VON HIPPEL-LINDAU DISEASE TUMOR SUPPRESSOR"/>
    <property type="match status" value="1"/>
</dbReference>
<dbReference type="Pfam" id="PF02577">
    <property type="entry name" value="BFN_dom"/>
    <property type="match status" value="1"/>
</dbReference>
<evidence type="ECO:0000259" key="1">
    <source>
        <dbReference type="PROSITE" id="PS51658"/>
    </source>
</evidence>
<keyword evidence="3" id="KW-1185">Reference proteome</keyword>
<dbReference type="RefSeq" id="WP_209665502.1">
    <property type="nucleotide sequence ID" value="NZ_JAGGMS010000001.1"/>
</dbReference>
<organism evidence="2 3">
    <name type="scientific">Amycolatopsis magusensis</name>
    <dbReference type="NCBI Taxonomy" id="882444"/>
    <lineage>
        <taxon>Bacteria</taxon>
        <taxon>Bacillati</taxon>
        <taxon>Actinomycetota</taxon>
        <taxon>Actinomycetes</taxon>
        <taxon>Pseudonocardiales</taxon>
        <taxon>Pseudonocardiaceae</taxon>
        <taxon>Amycolatopsis</taxon>
    </lineage>
</organism>
<dbReference type="PANTHER" id="PTHR15160">
    <property type="entry name" value="VON HIPPEL-LINDAU PROTEIN"/>
    <property type="match status" value="1"/>
</dbReference>
<gene>
    <name evidence="2" type="ORF">JOM49_003690</name>
</gene>
<dbReference type="Gene3D" id="3.10.690.10">
    <property type="entry name" value="Bifunctional nuclease domain"/>
    <property type="match status" value="1"/>
</dbReference>
<name>A0ABS4PRW3_9PSEU</name>
<protein>
    <submittedName>
        <fullName evidence="2">Bifunctional DNase/RNase</fullName>
    </submittedName>
</protein>